<name>L8WCX1_THACA</name>
<dbReference type="HOGENOM" id="CLU_2980726_0_0_1"/>
<dbReference type="AlphaFoldDB" id="L8WCX1"/>
<dbReference type="EMBL" id="AFRT01004508">
    <property type="protein sequence ID" value="ELU36031.1"/>
    <property type="molecule type" value="Genomic_DNA"/>
</dbReference>
<comment type="caution">
    <text evidence="1">The sequence shown here is derived from an EMBL/GenBank/DDBJ whole genome shotgun (WGS) entry which is preliminary data.</text>
</comment>
<evidence type="ECO:0000313" key="1">
    <source>
        <dbReference type="EMBL" id="ELU36031.1"/>
    </source>
</evidence>
<organism evidence="1 2">
    <name type="scientific">Thanatephorus cucumeris (strain AG1-IA)</name>
    <name type="common">Rice sheath blight fungus</name>
    <name type="synonym">Rhizoctonia solani</name>
    <dbReference type="NCBI Taxonomy" id="983506"/>
    <lineage>
        <taxon>Eukaryota</taxon>
        <taxon>Fungi</taxon>
        <taxon>Dikarya</taxon>
        <taxon>Basidiomycota</taxon>
        <taxon>Agaricomycotina</taxon>
        <taxon>Agaricomycetes</taxon>
        <taxon>Cantharellales</taxon>
        <taxon>Ceratobasidiaceae</taxon>
        <taxon>Rhizoctonia</taxon>
        <taxon>Rhizoctonia solani AG-1</taxon>
    </lineage>
</organism>
<evidence type="ECO:0000313" key="2">
    <source>
        <dbReference type="Proteomes" id="UP000011668"/>
    </source>
</evidence>
<protein>
    <submittedName>
        <fullName evidence="1">Uncharacterized protein</fullName>
    </submittedName>
</protein>
<reference evidence="1 2" key="1">
    <citation type="journal article" date="2013" name="Nat. Commun.">
        <title>The evolution and pathogenic mechanisms of the rice sheath blight pathogen.</title>
        <authorList>
            <person name="Zheng A."/>
            <person name="Lin R."/>
            <person name="Xu L."/>
            <person name="Qin P."/>
            <person name="Tang C."/>
            <person name="Ai P."/>
            <person name="Zhang D."/>
            <person name="Liu Y."/>
            <person name="Sun Z."/>
            <person name="Feng H."/>
            <person name="Wang Y."/>
            <person name="Chen Y."/>
            <person name="Liang X."/>
            <person name="Fu R."/>
            <person name="Li Q."/>
            <person name="Zhang J."/>
            <person name="Yu X."/>
            <person name="Xie Z."/>
            <person name="Ding L."/>
            <person name="Guan P."/>
            <person name="Tang J."/>
            <person name="Liang Y."/>
            <person name="Wang S."/>
            <person name="Deng Q."/>
            <person name="Li S."/>
            <person name="Zhu J."/>
            <person name="Wang L."/>
            <person name="Liu H."/>
            <person name="Li P."/>
        </authorList>
    </citation>
    <scope>NUCLEOTIDE SEQUENCE [LARGE SCALE GENOMIC DNA]</scope>
    <source>
        <strain evidence="2">AG-1 IA</strain>
    </source>
</reference>
<keyword evidence="2" id="KW-1185">Reference proteome</keyword>
<sequence>MLPEQRVTATVDSKKPDCRLVRTKFGYGGSERSRWMMLRVHTRSWFVIPSTQRPKPVQ</sequence>
<dbReference type="Proteomes" id="UP000011668">
    <property type="component" value="Unassembled WGS sequence"/>
</dbReference>
<gene>
    <name evidence="1" type="ORF">AG1IA_09937</name>
</gene>
<accession>L8WCX1</accession>
<proteinExistence type="predicted"/>